<gene>
    <name evidence="8" type="ORF">C2845_PM01G40770</name>
</gene>
<reference evidence="9" key="1">
    <citation type="journal article" date="2019" name="Nat. Commun.">
        <title>The genome of broomcorn millet.</title>
        <authorList>
            <person name="Zou C."/>
            <person name="Miki D."/>
            <person name="Li D."/>
            <person name="Tang Q."/>
            <person name="Xiao L."/>
            <person name="Rajput S."/>
            <person name="Deng P."/>
            <person name="Jia W."/>
            <person name="Huang R."/>
            <person name="Zhang M."/>
            <person name="Sun Y."/>
            <person name="Hu J."/>
            <person name="Fu X."/>
            <person name="Schnable P.S."/>
            <person name="Li F."/>
            <person name="Zhang H."/>
            <person name="Feng B."/>
            <person name="Zhu X."/>
            <person name="Liu R."/>
            <person name="Schnable J.C."/>
            <person name="Zhu J.-K."/>
            <person name="Zhang H."/>
        </authorList>
    </citation>
    <scope>NUCLEOTIDE SEQUENCE [LARGE SCALE GENOMIC DNA]</scope>
</reference>
<dbReference type="OrthoDB" id="1924787at2759"/>
<organism evidence="8 9">
    <name type="scientific">Panicum miliaceum</name>
    <name type="common">Proso millet</name>
    <name type="synonym">Broomcorn millet</name>
    <dbReference type="NCBI Taxonomy" id="4540"/>
    <lineage>
        <taxon>Eukaryota</taxon>
        <taxon>Viridiplantae</taxon>
        <taxon>Streptophyta</taxon>
        <taxon>Embryophyta</taxon>
        <taxon>Tracheophyta</taxon>
        <taxon>Spermatophyta</taxon>
        <taxon>Magnoliopsida</taxon>
        <taxon>Liliopsida</taxon>
        <taxon>Poales</taxon>
        <taxon>Poaceae</taxon>
        <taxon>PACMAD clade</taxon>
        <taxon>Panicoideae</taxon>
        <taxon>Panicodae</taxon>
        <taxon>Paniceae</taxon>
        <taxon>Panicinae</taxon>
        <taxon>Panicum</taxon>
        <taxon>Panicum sect. Panicum</taxon>
    </lineage>
</organism>
<evidence type="ECO:0000259" key="7">
    <source>
        <dbReference type="Pfam" id="PF03016"/>
    </source>
</evidence>
<evidence type="ECO:0000256" key="2">
    <source>
        <dbReference type="ARBA" id="ARBA00010271"/>
    </source>
</evidence>
<name>A0A3L6TJ64_PANMI</name>
<keyword evidence="4" id="KW-0812">Transmembrane</keyword>
<protein>
    <recommendedName>
        <fullName evidence="7">Exostosin GT47 domain-containing protein</fullName>
    </recommendedName>
</protein>
<dbReference type="AlphaFoldDB" id="A0A3L6TJ64"/>
<comment type="subcellular location">
    <subcellularLocation>
        <location evidence="1">Golgi apparatus membrane</location>
        <topology evidence="1">Single-pass type II membrane protein</topology>
    </subcellularLocation>
</comment>
<dbReference type="STRING" id="4540.A0A3L6TJ64"/>
<dbReference type="InterPro" id="IPR004263">
    <property type="entry name" value="Exostosin"/>
</dbReference>
<evidence type="ECO:0000313" key="8">
    <source>
        <dbReference type="EMBL" id="RLN39531.1"/>
    </source>
</evidence>
<keyword evidence="4" id="KW-0735">Signal-anchor</keyword>
<proteinExistence type="inferred from homology"/>
<feature type="compositionally biased region" description="Basic and acidic residues" evidence="6">
    <location>
        <begin position="523"/>
        <end position="535"/>
    </location>
</feature>
<dbReference type="GO" id="GO:0016757">
    <property type="term" value="F:glycosyltransferase activity"/>
    <property type="evidence" value="ECO:0007669"/>
    <property type="project" value="UniProtKB-KW"/>
</dbReference>
<evidence type="ECO:0000256" key="4">
    <source>
        <dbReference type="ARBA" id="ARBA00022968"/>
    </source>
</evidence>
<keyword evidence="5" id="KW-0333">Golgi apparatus</keyword>
<dbReference type="InterPro" id="IPR040911">
    <property type="entry name" value="Exostosin_GT47"/>
</dbReference>
<dbReference type="GO" id="GO:0000139">
    <property type="term" value="C:Golgi membrane"/>
    <property type="evidence" value="ECO:0007669"/>
    <property type="project" value="UniProtKB-SubCell"/>
</dbReference>
<dbReference type="Proteomes" id="UP000275267">
    <property type="component" value="Unassembled WGS sequence"/>
</dbReference>
<dbReference type="Pfam" id="PF03016">
    <property type="entry name" value="Exostosin_GT47"/>
    <property type="match status" value="1"/>
</dbReference>
<accession>A0A3L6TJ64</accession>
<keyword evidence="3" id="KW-0328">Glycosyltransferase</keyword>
<sequence length="573" mass="63500">MASHIRLQADEEAMKLTGFEVKLQKDAEDAAGKHGGGVLRPSRICHLALLCTAFCAFVFYLHSGTQGDGVGVASVHFKQAAFSLPPLLSGNAAGHGRAPPAQPQPSSALAVQVQSPPPADRCAGRYIYMYDLPPRFNEDLVLNCKKLWRFYDMCPLLANCGMGRALGDEGGVFFPRGWFATNQFTLDLIFHARMKGYECLTSDPSLAAALYVPFYATLDGGRHMWNSTSLRDMLGLDLVEWLVRHPQWRAMGGRDHFMVAGRTAWDFLRNEDVDEEWGTKLLNNPAVQNMTVLVMEASPWSRANIAVPFPTYFHPETAADVAAWQEKVCGAERSWLFSFAGAPHPSQPETVRPEILQQCGASSRCRLFRCGAKSSGPHSCKSPGAVMRVFMSSDFCLEPRGDSLTRRSTFDAILAGCIPVFFHPGSAYTQYTLHLPKERERWSVLIMHTDVSQRNVSIEETLAKIPPETVRAMREEVIRLIPTVVYADPRSRRVDFKDAFDVSVEAVIDRVAKRRRASASTRPEPRDGQVDDDPRAAHVTAIPHRATTSRDNMAQAIRGCHSSSAIATPPDLR</sequence>
<keyword evidence="9" id="KW-1185">Reference proteome</keyword>
<evidence type="ECO:0000256" key="5">
    <source>
        <dbReference type="ARBA" id="ARBA00023034"/>
    </source>
</evidence>
<feature type="region of interest" description="Disordered" evidence="6">
    <location>
        <begin position="513"/>
        <end position="535"/>
    </location>
</feature>
<evidence type="ECO:0000256" key="1">
    <source>
        <dbReference type="ARBA" id="ARBA00004323"/>
    </source>
</evidence>
<comment type="caution">
    <text evidence="8">The sequence shown here is derived from an EMBL/GenBank/DDBJ whole genome shotgun (WGS) entry which is preliminary data.</text>
</comment>
<evidence type="ECO:0000313" key="9">
    <source>
        <dbReference type="Proteomes" id="UP000275267"/>
    </source>
</evidence>
<feature type="domain" description="Exostosin GT47" evidence="7">
    <location>
        <begin position="122"/>
        <end position="461"/>
    </location>
</feature>
<dbReference type="EMBL" id="PQIB02000001">
    <property type="protein sequence ID" value="RLN39531.1"/>
    <property type="molecule type" value="Genomic_DNA"/>
</dbReference>
<evidence type="ECO:0000256" key="6">
    <source>
        <dbReference type="SAM" id="MobiDB-lite"/>
    </source>
</evidence>
<keyword evidence="3" id="KW-0808">Transferase</keyword>
<comment type="similarity">
    <text evidence="2">Belongs to the glycosyltransferase 47 family.</text>
</comment>
<evidence type="ECO:0000256" key="3">
    <source>
        <dbReference type="ARBA" id="ARBA00022676"/>
    </source>
</evidence>
<dbReference type="PANTHER" id="PTHR11062">
    <property type="entry name" value="EXOSTOSIN HEPARAN SULFATE GLYCOSYLTRANSFERASE -RELATED"/>
    <property type="match status" value="1"/>
</dbReference>
<dbReference type="PANTHER" id="PTHR11062:SF379">
    <property type="entry name" value="OS10G0459300 PROTEIN"/>
    <property type="match status" value="1"/>
</dbReference>